<dbReference type="InterPro" id="IPR050723">
    <property type="entry name" value="CFA/CMAS"/>
</dbReference>
<keyword evidence="4" id="KW-0949">S-adenosyl-L-methionine</keyword>
<accession>A0A5Q6S2E3</accession>
<evidence type="ECO:0000256" key="3">
    <source>
        <dbReference type="ARBA" id="ARBA00022679"/>
    </source>
</evidence>
<dbReference type="AlphaFoldDB" id="A0A5Q6S2E3"/>
<gene>
    <name evidence="6" type="ORF">FE697_000965</name>
</gene>
<evidence type="ECO:0000256" key="1">
    <source>
        <dbReference type="ARBA" id="ARBA00010815"/>
    </source>
</evidence>
<dbReference type="SUPFAM" id="SSF53335">
    <property type="entry name" value="S-adenosyl-L-methionine-dependent methyltransferases"/>
    <property type="match status" value="1"/>
</dbReference>
<comment type="caution">
    <text evidence="6">The sequence shown here is derived from an EMBL/GenBank/DDBJ whole genome shotgun (WGS) entry which is preliminary data.</text>
</comment>
<dbReference type="Gene3D" id="3.40.50.150">
    <property type="entry name" value="Vaccinia Virus protein VP39"/>
    <property type="match status" value="1"/>
</dbReference>
<dbReference type="OrthoDB" id="9782855at2"/>
<reference evidence="6 7" key="1">
    <citation type="submission" date="2019-09" db="EMBL/GenBank/DDBJ databases">
        <title>Mumia zhuanghuii sp. nov. isolated from the intestinal contents of plateau pika (Ochotona curzoniae) in the Qinghai-Tibet plateau of China.</title>
        <authorList>
            <person name="Tian Z."/>
        </authorList>
    </citation>
    <scope>NUCLEOTIDE SEQUENCE [LARGE SCALE GENOMIC DNA]</scope>
    <source>
        <strain evidence="7">350</strain>
    </source>
</reference>
<dbReference type="InterPro" id="IPR003333">
    <property type="entry name" value="CMAS"/>
</dbReference>
<proteinExistence type="inferred from homology"/>
<comment type="similarity">
    <text evidence="1">Belongs to the CFA/CMAS family.</text>
</comment>
<dbReference type="GO" id="GO:0032259">
    <property type="term" value="P:methylation"/>
    <property type="evidence" value="ECO:0007669"/>
    <property type="project" value="UniProtKB-KW"/>
</dbReference>
<dbReference type="RefSeq" id="WP_149767429.1">
    <property type="nucleotide sequence ID" value="NZ_VDFQ02000001.1"/>
</dbReference>
<keyword evidence="3 6" id="KW-0808">Transferase</keyword>
<dbReference type="EMBL" id="VDFQ02000001">
    <property type="protein sequence ID" value="KAA1424533.1"/>
    <property type="molecule type" value="Genomic_DNA"/>
</dbReference>
<dbReference type="InterPro" id="IPR029063">
    <property type="entry name" value="SAM-dependent_MTases_sf"/>
</dbReference>
<dbReference type="PANTHER" id="PTHR43667">
    <property type="entry name" value="CYCLOPROPANE-FATTY-ACYL-PHOSPHOLIPID SYNTHASE"/>
    <property type="match status" value="1"/>
</dbReference>
<dbReference type="Proteomes" id="UP000307768">
    <property type="component" value="Unassembled WGS sequence"/>
</dbReference>
<sequence length="418" mass="45548">MRSNAELLRALVTPFVGIEPPVRIRAWDGSTSGPADAPLIDVRSRRALRHLAWAPGELGLARAYICGDLDVPGGAEDLADGLRTAWQVLAGVEQPSRPGWWTWVRSLPTALRLGVVGPRPRPPAGEIQVDGTRHTTRRDAAVIAAHYDLSNAFYALFMDRSMAYSSAYYRGAGVTLEQAQRAKLDLVCDKLGVTDGSTLLDVGCGWGSLALHAAEHRGARVLGITLSAQQHAYVTEQVERRGLADVVEVRLQDYRDLDAVGLTERGTGFDAVASIEMGEHVGEENYATYLGVLRRHVRAGGRVLVQQMSRRAGAAPGGGTFIETYIAPDMHMRPLSETLGFFERGGFEVLDVEGMREDYVRTVAAWTATYEKRFAEAVALVGEEQARMWRLYLVGGGLAFEQGRMGVDQIVATRTEGA</sequence>
<dbReference type="Pfam" id="PF02353">
    <property type="entry name" value="CMAS"/>
    <property type="match status" value="1"/>
</dbReference>
<evidence type="ECO:0000256" key="2">
    <source>
        <dbReference type="ARBA" id="ARBA00022603"/>
    </source>
</evidence>
<evidence type="ECO:0000256" key="5">
    <source>
        <dbReference type="ARBA" id="ARBA00023098"/>
    </source>
</evidence>
<organism evidence="6 7">
    <name type="scientific">Mumia zhuanghuii</name>
    <dbReference type="NCBI Taxonomy" id="2585211"/>
    <lineage>
        <taxon>Bacteria</taxon>
        <taxon>Bacillati</taxon>
        <taxon>Actinomycetota</taxon>
        <taxon>Actinomycetes</taxon>
        <taxon>Propionibacteriales</taxon>
        <taxon>Nocardioidaceae</taxon>
        <taxon>Mumia</taxon>
    </lineage>
</organism>
<dbReference type="PANTHER" id="PTHR43667:SF1">
    <property type="entry name" value="CYCLOPROPANE-FATTY-ACYL-PHOSPHOLIPID SYNTHASE"/>
    <property type="match status" value="1"/>
</dbReference>
<keyword evidence="2 6" id="KW-0489">Methyltransferase</keyword>
<evidence type="ECO:0000256" key="4">
    <source>
        <dbReference type="ARBA" id="ARBA00022691"/>
    </source>
</evidence>
<keyword evidence="5" id="KW-0443">Lipid metabolism</keyword>
<dbReference type="GO" id="GO:0008168">
    <property type="term" value="F:methyltransferase activity"/>
    <property type="evidence" value="ECO:0007669"/>
    <property type="project" value="UniProtKB-KW"/>
</dbReference>
<protein>
    <submittedName>
        <fullName evidence="6">Class I SAM-dependent methyltransferase</fullName>
    </submittedName>
</protein>
<dbReference type="GO" id="GO:0008610">
    <property type="term" value="P:lipid biosynthetic process"/>
    <property type="evidence" value="ECO:0007669"/>
    <property type="project" value="InterPro"/>
</dbReference>
<dbReference type="PIRSF" id="PIRSF003085">
    <property type="entry name" value="CMAS"/>
    <property type="match status" value="1"/>
</dbReference>
<dbReference type="CDD" id="cd02440">
    <property type="entry name" value="AdoMet_MTases"/>
    <property type="match status" value="1"/>
</dbReference>
<evidence type="ECO:0000313" key="7">
    <source>
        <dbReference type="Proteomes" id="UP000307768"/>
    </source>
</evidence>
<name>A0A5Q6S2E3_9ACTN</name>
<evidence type="ECO:0000313" key="6">
    <source>
        <dbReference type="EMBL" id="KAA1424533.1"/>
    </source>
</evidence>